<evidence type="ECO:0000313" key="9">
    <source>
        <dbReference type="Proteomes" id="UP000033441"/>
    </source>
</evidence>
<dbReference type="EMBL" id="LANV01000001">
    <property type="protein sequence ID" value="KJV64815.1"/>
    <property type="molecule type" value="Genomic_DNA"/>
</dbReference>
<organism evidence="8 9">
    <name type="scientific">Anaplasma phagocytophilum str. ApMUC09</name>
    <dbReference type="NCBI Taxonomy" id="1359152"/>
    <lineage>
        <taxon>Bacteria</taxon>
        <taxon>Pseudomonadati</taxon>
        <taxon>Pseudomonadota</taxon>
        <taxon>Alphaproteobacteria</taxon>
        <taxon>Rickettsiales</taxon>
        <taxon>Anaplasmataceae</taxon>
        <taxon>Anaplasma</taxon>
        <taxon>phagocytophilum group</taxon>
    </lineage>
</organism>
<dbReference type="InterPro" id="IPR033749">
    <property type="entry name" value="Polyprenyl_synt_CS"/>
</dbReference>
<keyword evidence="4" id="KW-0479">Metal-binding</keyword>
<accession>A0A0F3N9T6</accession>
<name>A0A0F3N9T6_ANAPH</name>
<evidence type="ECO:0000313" key="8">
    <source>
        <dbReference type="EMBL" id="KJV64815.1"/>
    </source>
</evidence>
<evidence type="ECO:0000256" key="4">
    <source>
        <dbReference type="ARBA" id="ARBA00022723"/>
    </source>
</evidence>
<evidence type="ECO:0000256" key="6">
    <source>
        <dbReference type="ARBA" id="ARBA00023229"/>
    </source>
</evidence>
<dbReference type="SUPFAM" id="SSF48576">
    <property type="entry name" value="Terpenoid synthases"/>
    <property type="match status" value="1"/>
</dbReference>
<keyword evidence="6" id="KW-0414">Isoprene biosynthesis</keyword>
<dbReference type="CDD" id="cd00685">
    <property type="entry name" value="Trans_IPPS_HT"/>
    <property type="match status" value="1"/>
</dbReference>
<dbReference type="GO" id="GO:0046872">
    <property type="term" value="F:metal ion binding"/>
    <property type="evidence" value="ECO:0007669"/>
    <property type="project" value="UniProtKB-KW"/>
</dbReference>
<comment type="cofactor">
    <cofactor evidence="1">
        <name>Mg(2+)</name>
        <dbReference type="ChEBI" id="CHEBI:18420"/>
    </cofactor>
</comment>
<dbReference type="GO" id="GO:0004659">
    <property type="term" value="F:prenyltransferase activity"/>
    <property type="evidence" value="ECO:0007669"/>
    <property type="project" value="InterPro"/>
</dbReference>
<dbReference type="Pfam" id="PF00348">
    <property type="entry name" value="polyprenyl_synt"/>
    <property type="match status" value="1"/>
</dbReference>
<dbReference type="PANTHER" id="PTHR43281:SF1">
    <property type="entry name" value="FARNESYL DIPHOSPHATE SYNTHASE"/>
    <property type="match status" value="1"/>
</dbReference>
<dbReference type="GO" id="GO:0016114">
    <property type="term" value="P:terpenoid biosynthetic process"/>
    <property type="evidence" value="ECO:0007669"/>
    <property type="project" value="UniProtKB-ARBA"/>
</dbReference>
<evidence type="ECO:0000256" key="5">
    <source>
        <dbReference type="ARBA" id="ARBA00022842"/>
    </source>
</evidence>
<keyword evidence="5" id="KW-0460">Magnesium</keyword>
<dbReference type="AlphaFoldDB" id="A0A0F3N9T6"/>
<protein>
    <submittedName>
        <fullName evidence="8">Polyprenyl synthetase family protein</fullName>
    </submittedName>
</protein>
<evidence type="ECO:0000256" key="3">
    <source>
        <dbReference type="ARBA" id="ARBA00022679"/>
    </source>
</evidence>
<reference evidence="8 9" key="1">
    <citation type="submission" date="2015-02" db="EMBL/GenBank/DDBJ databases">
        <title>Genome Sequencing of Rickettsiales.</title>
        <authorList>
            <person name="Daugherty S.C."/>
            <person name="Su Q."/>
            <person name="Abolude K."/>
            <person name="Beier-Sexton M."/>
            <person name="Carlyon J.A."/>
            <person name="Carter R."/>
            <person name="Day N.P."/>
            <person name="Dumler S.J."/>
            <person name="Dyachenko V."/>
            <person name="Godinez A."/>
            <person name="Kurtti T.J."/>
            <person name="Lichay M."/>
            <person name="Mullins K.E."/>
            <person name="Ott S."/>
            <person name="Pappas-Brown V."/>
            <person name="Paris D.H."/>
            <person name="Patel P."/>
            <person name="Richards A.L."/>
            <person name="Sadzewicz L."/>
            <person name="Sears K."/>
            <person name="Seidman D."/>
            <person name="Sengamalay N."/>
            <person name="Stenos J."/>
            <person name="Tallon L.J."/>
            <person name="Vincent G."/>
            <person name="Fraser C.M."/>
            <person name="Munderloh U."/>
            <person name="Dunning-Hotopp J.C."/>
        </authorList>
    </citation>
    <scope>NUCLEOTIDE SEQUENCE [LARGE SCALE GENOMIC DNA]</scope>
    <source>
        <strain evidence="8 9">ApMUC09</strain>
    </source>
</reference>
<proteinExistence type="inferred from homology"/>
<comment type="similarity">
    <text evidence="2 7">Belongs to the FPP/GGPP synthase family.</text>
</comment>
<dbReference type="InterPro" id="IPR000092">
    <property type="entry name" value="Polyprenyl_synt"/>
</dbReference>
<dbReference type="InterPro" id="IPR008949">
    <property type="entry name" value="Isoprenoid_synthase_dom_sf"/>
</dbReference>
<gene>
    <name evidence="8" type="ORF">APHMUC_1615</name>
</gene>
<dbReference type="PROSITE" id="PS00723">
    <property type="entry name" value="POLYPRENYL_SYNTHASE_1"/>
    <property type="match status" value="1"/>
</dbReference>
<keyword evidence="3 7" id="KW-0808">Transferase</keyword>
<dbReference type="Proteomes" id="UP000033441">
    <property type="component" value="Unassembled WGS sequence"/>
</dbReference>
<dbReference type="FunFam" id="1.10.600.10:FF:000001">
    <property type="entry name" value="Geranylgeranyl diphosphate synthase"/>
    <property type="match status" value="1"/>
</dbReference>
<evidence type="ECO:0000256" key="7">
    <source>
        <dbReference type="RuleBase" id="RU004466"/>
    </source>
</evidence>
<dbReference type="PANTHER" id="PTHR43281">
    <property type="entry name" value="FARNESYL DIPHOSPHATE SYNTHASE"/>
    <property type="match status" value="1"/>
</dbReference>
<dbReference type="PATRIC" id="fig|1359152.3.peg.1691"/>
<dbReference type="SFLD" id="SFLDS00005">
    <property type="entry name" value="Isoprenoid_Synthase_Type_I"/>
    <property type="match status" value="1"/>
</dbReference>
<evidence type="ECO:0000256" key="2">
    <source>
        <dbReference type="ARBA" id="ARBA00006706"/>
    </source>
</evidence>
<sequence length="289" mass="31512">MSLMGEDYVMMRCHIKERVKDFSNLVGKELTKLIETQVTGGPAAGLVNAIGYCILPPGKCLRAFLASSVAQTFGVSIERTLPLCLAIEVLHSYSLVHDDLPSMDNAPTRRGKNSCHIEHGEALALLTGDALLTLTFELLSSMDESCTVKCAIIRVISDACGHRGMVAGQALDMGNLEPSLEAVKQIHKLKTARLFSAACESGAILAEVSTDNQQALASYGETLGCAFQAKDDLCDINEDDSCLNVARILGREKTLEYIDYLLHQSEEYLERIDEDTAVLKELVAFIRNL</sequence>
<dbReference type="Gene3D" id="1.10.600.10">
    <property type="entry name" value="Farnesyl Diphosphate Synthase"/>
    <property type="match status" value="1"/>
</dbReference>
<evidence type="ECO:0000256" key="1">
    <source>
        <dbReference type="ARBA" id="ARBA00001946"/>
    </source>
</evidence>
<comment type="caution">
    <text evidence="8">The sequence shown here is derived from an EMBL/GenBank/DDBJ whole genome shotgun (WGS) entry which is preliminary data.</text>
</comment>